<dbReference type="Pfam" id="PF13374">
    <property type="entry name" value="TPR_10"/>
    <property type="match status" value="1"/>
</dbReference>
<dbReference type="Gene3D" id="1.25.40.10">
    <property type="entry name" value="Tetratricopeptide repeat domain"/>
    <property type="match status" value="1"/>
</dbReference>
<dbReference type="GO" id="GO:0031942">
    <property type="term" value="C:i-AAA complex"/>
    <property type="evidence" value="ECO:0007669"/>
    <property type="project" value="TreeGrafter"/>
</dbReference>
<feature type="region of interest" description="Disordered" evidence="1">
    <location>
        <begin position="250"/>
        <end position="275"/>
    </location>
</feature>
<dbReference type="Proteomes" id="UP001174936">
    <property type="component" value="Unassembled WGS sequence"/>
</dbReference>
<keyword evidence="2" id="KW-0812">Transmembrane</keyword>
<reference evidence="3" key="1">
    <citation type="submission" date="2023-06" db="EMBL/GenBank/DDBJ databases">
        <title>Genome-scale phylogeny and comparative genomics of the fungal order Sordariales.</title>
        <authorList>
            <consortium name="Lawrence Berkeley National Laboratory"/>
            <person name="Hensen N."/>
            <person name="Bonometti L."/>
            <person name="Westerberg I."/>
            <person name="Brannstrom I.O."/>
            <person name="Guillou S."/>
            <person name="Cros-Aarteil S."/>
            <person name="Calhoun S."/>
            <person name="Haridas S."/>
            <person name="Kuo A."/>
            <person name="Mondo S."/>
            <person name="Pangilinan J."/>
            <person name="Riley R."/>
            <person name="Labutti K."/>
            <person name="Andreopoulos B."/>
            <person name="Lipzen A."/>
            <person name="Chen C."/>
            <person name="Yanf M."/>
            <person name="Daum C."/>
            <person name="Ng V."/>
            <person name="Clum A."/>
            <person name="Steindorff A."/>
            <person name="Ohm R."/>
            <person name="Martin F."/>
            <person name="Silar P."/>
            <person name="Natvig D."/>
            <person name="Lalanne C."/>
            <person name="Gautier V."/>
            <person name="Ament-Velasquez S.L."/>
            <person name="Kruys A."/>
            <person name="Hutchinson M.I."/>
            <person name="Powell A.J."/>
            <person name="Barry K."/>
            <person name="Miller A.N."/>
            <person name="Grigoriev I.V."/>
            <person name="Debuchy R."/>
            <person name="Gladieux P."/>
            <person name="Thoren M.H."/>
            <person name="Johannesson H."/>
        </authorList>
    </citation>
    <scope>NUCLEOTIDE SEQUENCE</scope>
    <source>
        <strain evidence="3">SMH2532-1</strain>
    </source>
</reference>
<feature type="compositionally biased region" description="Polar residues" evidence="1">
    <location>
        <begin position="62"/>
        <end position="73"/>
    </location>
</feature>
<dbReference type="AlphaFoldDB" id="A0AA40CLA1"/>
<keyword evidence="2" id="KW-1133">Transmembrane helix</keyword>
<dbReference type="InterPro" id="IPR019734">
    <property type="entry name" value="TPR_rpt"/>
</dbReference>
<dbReference type="PANTHER" id="PTHR28142">
    <property type="entry name" value="MITOCHONDRIAL INNER MEMBRANE I-AAA PROTEASE SUPERCOMPLEX SUBUNIT MGR3-RELATED"/>
    <property type="match status" value="1"/>
</dbReference>
<protein>
    <submittedName>
        <fullName evidence="3">Uncharacterized protein</fullName>
    </submittedName>
</protein>
<feature type="region of interest" description="Disordered" evidence="1">
    <location>
        <begin position="62"/>
        <end position="87"/>
    </location>
</feature>
<evidence type="ECO:0000313" key="4">
    <source>
        <dbReference type="Proteomes" id="UP001174936"/>
    </source>
</evidence>
<dbReference type="CDD" id="cd24145">
    <property type="entry name" value="Mgr3-like"/>
    <property type="match status" value="1"/>
</dbReference>
<sequence length="513" mass="56999">MAIARAAIRLPAGSLGHVRLPRQLPLILSSGIVLQCALRRSKVGSSLTISVRVQCLDQRRCQSTTSKPGNQHPKQPGEQDSEAPPPPQGFARALARALYLSLRSLGAPFRIETLRKLYRQNPIELVLALGILACLAGIACFIVYIYFNYFYAKQFTRYPDPVAKALRRALYYSNYSPDPERALKYYKQALELCEELKLDFFSDDVMGIKIQLAQWLEQIHHPENAAKVLEVLLADCKRWVDVVEKSVKDKTSHKTPLTPRRLEMAEPAPGEESNVPEGLWAKRNRILAKSVAISVKLADLYSDEHVLKNELAYQHLLWAVDTVLKELQRRTTEGVKDGEGEWMSSEEIGGTLESLGHSYETKSQFHLALPLFFQALRLSKDQCHSAVLMNNIATCFAQHPLMDPGESPVDAMMEPLEPQASATPEVRRASYLAAAHRWAANANQHATEPRGDQRTGECDEACAVSLCNLADIANLSGNPAEARQRYEQAIALSKKISFAPGVAQAEAGLRALP</sequence>
<evidence type="ECO:0000256" key="1">
    <source>
        <dbReference type="SAM" id="MobiDB-lite"/>
    </source>
</evidence>
<gene>
    <name evidence="3" type="ORF">B0T16DRAFT_391695</name>
</gene>
<dbReference type="PANTHER" id="PTHR28142:SF1">
    <property type="entry name" value="MITOCHONDRIAL INNER MEMBRANE I-AAA PROTEASE SUPERCOMPLEX SUBUNIT MGR3-RELATED"/>
    <property type="match status" value="1"/>
</dbReference>
<dbReference type="EMBL" id="JAULSV010000005">
    <property type="protein sequence ID" value="KAK0643116.1"/>
    <property type="molecule type" value="Genomic_DNA"/>
</dbReference>
<feature type="transmembrane region" description="Helical" evidence="2">
    <location>
        <begin position="125"/>
        <end position="147"/>
    </location>
</feature>
<dbReference type="GO" id="GO:0051787">
    <property type="term" value="F:misfolded protein binding"/>
    <property type="evidence" value="ECO:0007669"/>
    <property type="project" value="TreeGrafter"/>
</dbReference>
<dbReference type="SMART" id="SM00028">
    <property type="entry name" value="TPR"/>
    <property type="match status" value="3"/>
</dbReference>
<dbReference type="GO" id="GO:0006515">
    <property type="term" value="P:protein quality control for misfolded or incompletely synthesized proteins"/>
    <property type="evidence" value="ECO:0007669"/>
    <property type="project" value="TreeGrafter"/>
</dbReference>
<comment type="caution">
    <text evidence="3">The sequence shown here is derived from an EMBL/GenBank/DDBJ whole genome shotgun (WGS) entry which is preliminary data.</text>
</comment>
<dbReference type="SUPFAM" id="SSF48452">
    <property type="entry name" value="TPR-like"/>
    <property type="match status" value="1"/>
</dbReference>
<dbReference type="InterPro" id="IPR011990">
    <property type="entry name" value="TPR-like_helical_dom_sf"/>
</dbReference>
<evidence type="ECO:0000256" key="2">
    <source>
        <dbReference type="SAM" id="Phobius"/>
    </source>
</evidence>
<evidence type="ECO:0000313" key="3">
    <source>
        <dbReference type="EMBL" id="KAK0643116.1"/>
    </source>
</evidence>
<accession>A0AA40CLA1</accession>
<dbReference type="InterPro" id="IPR040201">
    <property type="entry name" value="Mrg3-like"/>
</dbReference>
<keyword evidence="2" id="KW-0472">Membrane</keyword>
<proteinExistence type="predicted"/>
<name>A0AA40CLA1_9PEZI</name>
<organism evidence="3 4">
    <name type="scientific">Cercophora newfieldiana</name>
    <dbReference type="NCBI Taxonomy" id="92897"/>
    <lineage>
        <taxon>Eukaryota</taxon>
        <taxon>Fungi</taxon>
        <taxon>Dikarya</taxon>
        <taxon>Ascomycota</taxon>
        <taxon>Pezizomycotina</taxon>
        <taxon>Sordariomycetes</taxon>
        <taxon>Sordariomycetidae</taxon>
        <taxon>Sordariales</taxon>
        <taxon>Lasiosphaeriaceae</taxon>
        <taxon>Cercophora</taxon>
    </lineage>
</organism>
<keyword evidence="4" id="KW-1185">Reference proteome</keyword>